<evidence type="ECO:0000259" key="6">
    <source>
        <dbReference type="Pfam" id="PF08386"/>
    </source>
</evidence>
<dbReference type="BioCyc" id="SESP1179773:BN6_RS29585-MONOMER"/>
<evidence type="ECO:0000256" key="2">
    <source>
        <dbReference type="ARBA" id="ARBA00022729"/>
    </source>
</evidence>
<proteinExistence type="inferred from homology"/>
<name>K0K985_SACES</name>
<accession>K0K985</accession>
<dbReference type="Pfam" id="PF08386">
    <property type="entry name" value="Abhydrolase_4"/>
    <property type="match status" value="1"/>
</dbReference>
<feature type="domain" description="AB hydrolase-1" evidence="5">
    <location>
        <begin position="106"/>
        <end position="254"/>
    </location>
</feature>
<dbReference type="InterPro" id="IPR013595">
    <property type="entry name" value="Pept_S33_TAP-like_C"/>
</dbReference>
<feature type="chain" id="PRO_5003834172" evidence="4">
    <location>
        <begin position="35"/>
        <end position="514"/>
    </location>
</feature>
<feature type="signal peptide" evidence="4">
    <location>
        <begin position="1"/>
        <end position="34"/>
    </location>
</feature>
<dbReference type="GO" id="GO:0016787">
    <property type="term" value="F:hydrolase activity"/>
    <property type="evidence" value="ECO:0007669"/>
    <property type="project" value="UniProtKB-KW"/>
</dbReference>
<dbReference type="STRING" id="1179773.BN6_61470"/>
<keyword evidence="8" id="KW-1185">Reference proteome</keyword>
<gene>
    <name evidence="7" type="ordered locus">BN6_61470</name>
</gene>
<dbReference type="SUPFAM" id="SSF53474">
    <property type="entry name" value="alpha/beta-Hydrolases"/>
    <property type="match status" value="1"/>
</dbReference>
<evidence type="ECO:0000313" key="7">
    <source>
        <dbReference type="EMBL" id="CCH33399.1"/>
    </source>
</evidence>
<reference evidence="7 8" key="1">
    <citation type="journal article" date="2012" name="BMC Genomics">
        <title>Complete genome sequence of Saccharothrix espanaensis DSM 44229T and comparison to the other completely sequenced Pseudonocardiaceae.</title>
        <authorList>
            <person name="Strobel T."/>
            <person name="Al-Dilaimi A."/>
            <person name="Blom J."/>
            <person name="Gessner A."/>
            <person name="Kalinowski J."/>
            <person name="Luzhetska M."/>
            <person name="Puhler A."/>
            <person name="Szczepanowski R."/>
            <person name="Bechthold A."/>
            <person name="Ruckert C."/>
        </authorList>
    </citation>
    <scope>NUCLEOTIDE SEQUENCE [LARGE SCALE GENOMIC DNA]</scope>
    <source>
        <strain evidence="8">ATCC 51144 / DSM 44229 / JCM 9112 / NBRC 15066 / NRRL 15764</strain>
    </source>
</reference>
<sequence length="514" mass="54713">MFREHRMDVTMNKLSTVISAATAVFSVVATPAVADQAPADRFGRQVVAWHGCATGPDDEVGAGLDGVGARCGEVVVPLDHRRPSGPTITLAVARRPAGDTARRRGALVVNTGGPGASRDGVSLVAQNYPQIAERYDLVGVDPRFFGRSTPLECGWPTGQYLRSAQLASPDRASFDRGARVAEDLAARCAGHRDLLPHASTRNIARDQDVVRAVLGERQVSYLGWSYGSYLGAVYLQLFPGRADRVVLDSALSPDAYGPAVTRETGPADAAALRDWAVWVAARDAEYGLGATTARVLAAVERIRQAATRRPLRVGDHRIDAATLPGLLLTVDDSDGSYGTFSARVRVLLDAAGGTPVTPTPDLAAILALYDDPEVSAEFGFSAGEANKCADRAASRDPETYYRDIQAHRASEPLYGALARDITPCAFWPTEPVEPPTAIDNAWPALIIGASGDPVTPYAGQQVMHRALKGSRMVTLEGAFRHGVFHFARSGCVDRAVERYLLDGALPDADTTCAS</sequence>
<dbReference type="ESTHER" id="saces-k0k985">
    <property type="family name" value="Tiancimycin-TnmK-Tripeptidase-HIP"/>
</dbReference>
<dbReference type="InterPro" id="IPR029058">
    <property type="entry name" value="AB_hydrolase_fold"/>
</dbReference>
<protein>
    <submittedName>
        <fullName evidence="7">Uncharacterized protein</fullName>
    </submittedName>
</protein>
<dbReference type="PANTHER" id="PTHR43248:SF29">
    <property type="entry name" value="TRIPEPTIDYL AMINOPEPTIDASE"/>
    <property type="match status" value="1"/>
</dbReference>
<dbReference type="Pfam" id="PF00561">
    <property type="entry name" value="Abhydrolase_1"/>
    <property type="match status" value="1"/>
</dbReference>
<evidence type="ECO:0000256" key="3">
    <source>
        <dbReference type="ARBA" id="ARBA00022801"/>
    </source>
</evidence>
<dbReference type="eggNOG" id="COG0596">
    <property type="taxonomic scope" value="Bacteria"/>
</dbReference>
<comment type="similarity">
    <text evidence="1">Belongs to the peptidase S33 family.</text>
</comment>
<dbReference type="Gene3D" id="3.40.50.1820">
    <property type="entry name" value="alpha/beta hydrolase"/>
    <property type="match status" value="2"/>
</dbReference>
<dbReference type="EMBL" id="HE804045">
    <property type="protein sequence ID" value="CCH33399.1"/>
    <property type="molecule type" value="Genomic_DNA"/>
</dbReference>
<feature type="domain" description="Peptidase S33 tripeptidyl aminopeptidase-like C-terminal" evidence="6">
    <location>
        <begin position="420"/>
        <end position="512"/>
    </location>
</feature>
<dbReference type="HOGENOM" id="CLU_013364_3_2_11"/>
<dbReference type="PANTHER" id="PTHR43248">
    <property type="entry name" value="2-SUCCINYL-6-HYDROXY-2,4-CYCLOHEXADIENE-1-CARBOXYLATE SYNTHASE"/>
    <property type="match status" value="1"/>
</dbReference>
<dbReference type="InterPro" id="IPR000073">
    <property type="entry name" value="AB_hydrolase_1"/>
</dbReference>
<evidence type="ECO:0000256" key="1">
    <source>
        <dbReference type="ARBA" id="ARBA00010088"/>
    </source>
</evidence>
<dbReference type="AlphaFoldDB" id="K0K985"/>
<dbReference type="Proteomes" id="UP000006281">
    <property type="component" value="Chromosome"/>
</dbReference>
<keyword evidence="2 4" id="KW-0732">Signal</keyword>
<evidence type="ECO:0000313" key="8">
    <source>
        <dbReference type="Proteomes" id="UP000006281"/>
    </source>
</evidence>
<dbReference type="PATRIC" id="fig|1179773.3.peg.6192"/>
<dbReference type="KEGG" id="sesp:BN6_61470"/>
<evidence type="ECO:0000256" key="4">
    <source>
        <dbReference type="SAM" id="SignalP"/>
    </source>
</evidence>
<dbReference type="InterPro" id="IPR051601">
    <property type="entry name" value="Serine_prot/Carboxylest_S33"/>
</dbReference>
<keyword evidence="3" id="KW-0378">Hydrolase</keyword>
<evidence type="ECO:0000259" key="5">
    <source>
        <dbReference type="Pfam" id="PF00561"/>
    </source>
</evidence>
<organism evidence="7 8">
    <name type="scientific">Saccharothrix espanaensis (strain ATCC 51144 / DSM 44229 / JCM 9112 / NBRC 15066 / NRRL 15764)</name>
    <dbReference type="NCBI Taxonomy" id="1179773"/>
    <lineage>
        <taxon>Bacteria</taxon>
        <taxon>Bacillati</taxon>
        <taxon>Actinomycetota</taxon>
        <taxon>Actinomycetes</taxon>
        <taxon>Pseudonocardiales</taxon>
        <taxon>Pseudonocardiaceae</taxon>
        <taxon>Saccharothrix</taxon>
    </lineage>
</organism>